<dbReference type="GO" id="GO:0051536">
    <property type="term" value="F:iron-sulfur cluster binding"/>
    <property type="evidence" value="ECO:0007669"/>
    <property type="project" value="UniProtKB-KW"/>
</dbReference>
<dbReference type="InterPro" id="IPR017900">
    <property type="entry name" value="4Fe4S_Fe_S_CS"/>
</dbReference>
<dbReference type="PROSITE" id="PS00198">
    <property type="entry name" value="4FE4S_FER_1"/>
    <property type="match status" value="1"/>
</dbReference>
<evidence type="ECO:0000256" key="1">
    <source>
        <dbReference type="ARBA" id="ARBA00022723"/>
    </source>
</evidence>
<dbReference type="Proteomes" id="UP000294614">
    <property type="component" value="Unassembled WGS sequence"/>
</dbReference>
<reference evidence="7 8" key="1">
    <citation type="submission" date="2019-03" db="EMBL/GenBank/DDBJ databases">
        <title>Genomic Encyclopedia of Type Strains, Phase IV (KMG-IV): sequencing the most valuable type-strain genomes for metagenomic binning, comparative biology and taxonomic classification.</title>
        <authorList>
            <person name="Goeker M."/>
        </authorList>
    </citation>
    <scope>NUCLEOTIDE SEQUENCE [LARGE SCALE GENOMIC DNA]</scope>
    <source>
        <strain evidence="7 8">DSM 24984</strain>
    </source>
</reference>
<accession>A0A4R1KCI1</accession>
<keyword evidence="2" id="KW-0408">Iron</keyword>
<evidence type="ECO:0000256" key="5">
    <source>
        <dbReference type="ARBA" id="ARBA00030616"/>
    </source>
</evidence>
<dbReference type="Pfam" id="PF12838">
    <property type="entry name" value="Fer4_7"/>
    <property type="match status" value="1"/>
</dbReference>
<keyword evidence="4" id="KW-0535">Nitrogen fixation</keyword>
<name>A0A4R1KCI1_9BACT</name>
<evidence type="ECO:0000313" key="8">
    <source>
        <dbReference type="Proteomes" id="UP000294614"/>
    </source>
</evidence>
<dbReference type="GO" id="GO:0046872">
    <property type="term" value="F:metal ion binding"/>
    <property type="evidence" value="ECO:0007669"/>
    <property type="project" value="UniProtKB-KW"/>
</dbReference>
<keyword evidence="1" id="KW-0479">Metal-binding</keyword>
<dbReference type="InterPro" id="IPR014283">
    <property type="entry name" value="FdIII_4_nif"/>
</dbReference>
<comment type="caution">
    <text evidence="7">The sequence shown here is derived from an EMBL/GenBank/DDBJ whole genome shotgun (WGS) entry which is preliminary data.</text>
</comment>
<evidence type="ECO:0000256" key="4">
    <source>
        <dbReference type="ARBA" id="ARBA00023231"/>
    </source>
</evidence>
<evidence type="ECO:0000256" key="2">
    <source>
        <dbReference type="ARBA" id="ARBA00023004"/>
    </source>
</evidence>
<proteinExistence type="predicted"/>
<dbReference type="SUPFAM" id="SSF54862">
    <property type="entry name" value="4Fe-4S ferredoxins"/>
    <property type="match status" value="1"/>
</dbReference>
<dbReference type="OrthoDB" id="9807879at2"/>
<keyword evidence="3" id="KW-0411">Iron-sulfur</keyword>
<dbReference type="Gene3D" id="3.30.70.20">
    <property type="match status" value="1"/>
</dbReference>
<organism evidence="7 8">
    <name type="scientific">Seleniivibrio woodruffii</name>
    <dbReference type="NCBI Taxonomy" id="1078050"/>
    <lineage>
        <taxon>Bacteria</taxon>
        <taxon>Pseudomonadati</taxon>
        <taxon>Deferribacterota</taxon>
        <taxon>Deferribacteres</taxon>
        <taxon>Deferribacterales</taxon>
        <taxon>Geovibrionaceae</taxon>
        <taxon>Seleniivibrio</taxon>
    </lineage>
</organism>
<evidence type="ECO:0000313" key="7">
    <source>
        <dbReference type="EMBL" id="TCK62246.1"/>
    </source>
</evidence>
<protein>
    <recommendedName>
        <fullName evidence="5">Ferredoxin III</fullName>
    </recommendedName>
</protein>
<evidence type="ECO:0000259" key="6">
    <source>
        <dbReference type="Pfam" id="PF12838"/>
    </source>
</evidence>
<dbReference type="InterPro" id="IPR017896">
    <property type="entry name" value="4Fe4S_Fe-S-bd"/>
</dbReference>
<gene>
    <name evidence="7" type="ORF">C8D98_0767</name>
</gene>
<dbReference type="RefSeq" id="WP_132872158.1">
    <property type="nucleotide sequence ID" value="NZ_JAJUHT010000010.1"/>
</dbReference>
<dbReference type="AlphaFoldDB" id="A0A4R1KCI1"/>
<evidence type="ECO:0000256" key="3">
    <source>
        <dbReference type="ARBA" id="ARBA00023014"/>
    </source>
</evidence>
<sequence length="87" mass="9506">MAFITGIRKNGKEWTPKFIFELSKESCIACGRCFKACAYACLALEEYEDDDGEKTYMSIVDDGACIGCEACAKACPKSCFTHAPVEA</sequence>
<keyword evidence="8" id="KW-1185">Reference proteome</keyword>
<dbReference type="NCBIfam" id="TIGR02936">
    <property type="entry name" value="fdxN_nitrog"/>
    <property type="match status" value="1"/>
</dbReference>
<dbReference type="EMBL" id="SMGG01000003">
    <property type="protein sequence ID" value="TCK62246.1"/>
    <property type="molecule type" value="Genomic_DNA"/>
</dbReference>
<feature type="domain" description="4Fe-4S ferredoxin-type" evidence="6">
    <location>
        <begin position="26"/>
        <end position="78"/>
    </location>
</feature>